<evidence type="ECO:0000256" key="1">
    <source>
        <dbReference type="SAM" id="Phobius"/>
    </source>
</evidence>
<feature type="transmembrane region" description="Helical" evidence="1">
    <location>
        <begin position="12"/>
        <end position="30"/>
    </location>
</feature>
<dbReference type="Proteomes" id="UP001226867">
    <property type="component" value="Unassembled WGS sequence"/>
</dbReference>
<accession>A0ABT9SCF3</accession>
<dbReference type="RefSeq" id="WP_307690846.1">
    <property type="nucleotide sequence ID" value="NZ_JAUSRO010000010.1"/>
</dbReference>
<protein>
    <submittedName>
        <fullName evidence="2">Uncharacterized protein</fullName>
    </submittedName>
</protein>
<proteinExistence type="predicted"/>
<sequence length="56" mass="6339">MMIFDWMVSYPGLLALAVGDIAVLSMFARWDARHADRLWREMGLHAGAGPQQPLRL</sequence>
<keyword evidence="1" id="KW-0812">Transmembrane</keyword>
<evidence type="ECO:0000313" key="2">
    <source>
        <dbReference type="EMBL" id="MDP9901057.1"/>
    </source>
</evidence>
<organism evidence="2 3">
    <name type="scientific">Variovorax ginsengisoli</name>
    <dbReference type="NCBI Taxonomy" id="363844"/>
    <lineage>
        <taxon>Bacteria</taxon>
        <taxon>Pseudomonadati</taxon>
        <taxon>Pseudomonadota</taxon>
        <taxon>Betaproteobacteria</taxon>
        <taxon>Burkholderiales</taxon>
        <taxon>Comamonadaceae</taxon>
        <taxon>Variovorax</taxon>
    </lineage>
</organism>
<comment type="caution">
    <text evidence="2">The sequence shown here is derived from an EMBL/GenBank/DDBJ whole genome shotgun (WGS) entry which is preliminary data.</text>
</comment>
<gene>
    <name evidence="2" type="ORF">J2W36_003323</name>
</gene>
<keyword evidence="1" id="KW-0472">Membrane</keyword>
<evidence type="ECO:0000313" key="3">
    <source>
        <dbReference type="Proteomes" id="UP001226867"/>
    </source>
</evidence>
<reference evidence="2 3" key="1">
    <citation type="submission" date="2023-07" db="EMBL/GenBank/DDBJ databases">
        <title>Sorghum-associated microbial communities from plants grown in Nebraska, USA.</title>
        <authorList>
            <person name="Schachtman D."/>
        </authorList>
    </citation>
    <scope>NUCLEOTIDE SEQUENCE [LARGE SCALE GENOMIC DNA]</scope>
    <source>
        <strain evidence="2 3">DS1607</strain>
    </source>
</reference>
<name>A0ABT9SCF3_9BURK</name>
<keyword evidence="1" id="KW-1133">Transmembrane helix</keyword>
<dbReference type="EMBL" id="JAUSRO010000010">
    <property type="protein sequence ID" value="MDP9901057.1"/>
    <property type="molecule type" value="Genomic_DNA"/>
</dbReference>
<keyword evidence="3" id="KW-1185">Reference proteome</keyword>